<organism evidence="1 2">
    <name type="scientific">Marinobacterium iners DSM 11526</name>
    <dbReference type="NCBI Taxonomy" id="1122198"/>
    <lineage>
        <taxon>Bacteria</taxon>
        <taxon>Pseudomonadati</taxon>
        <taxon>Pseudomonadota</taxon>
        <taxon>Gammaproteobacteria</taxon>
        <taxon>Oceanospirillales</taxon>
        <taxon>Oceanospirillaceae</taxon>
        <taxon>Marinobacterium</taxon>
    </lineage>
</organism>
<sequence>MERVSACWPFQTVEAEDKRERLVSKKATQRIHGISFIRKDSGMDCAS</sequence>
<dbReference type="STRING" id="1122198.SAMN02745729_1283"/>
<dbReference type="EMBL" id="FNRJ01000028">
    <property type="protein sequence ID" value="SEB16807.1"/>
    <property type="molecule type" value="Genomic_DNA"/>
</dbReference>
<dbReference type="Proteomes" id="UP000242469">
    <property type="component" value="Unassembled WGS sequence"/>
</dbReference>
<evidence type="ECO:0000313" key="2">
    <source>
        <dbReference type="Proteomes" id="UP000242469"/>
    </source>
</evidence>
<dbReference type="AlphaFoldDB" id="A0A1H4H4Q8"/>
<accession>A0A1H4H4Q8</accession>
<gene>
    <name evidence="1" type="ORF">SAMN02745729_1283</name>
</gene>
<protein>
    <submittedName>
        <fullName evidence="1">Uncharacterized protein</fullName>
    </submittedName>
</protein>
<reference evidence="2" key="1">
    <citation type="submission" date="2016-10" db="EMBL/GenBank/DDBJ databases">
        <authorList>
            <person name="Varghese N."/>
            <person name="Submissions S."/>
        </authorList>
    </citation>
    <scope>NUCLEOTIDE SEQUENCE [LARGE SCALE GENOMIC DNA]</scope>
    <source>
        <strain evidence="2">DSM 11526</strain>
    </source>
</reference>
<keyword evidence="2" id="KW-1185">Reference proteome</keyword>
<evidence type="ECO:0000313" key="1">
    <source>
        <dbReference type="EMBL" id="SEB16807.1"/>
    </source>
</evidence>
<name>A0A1H4H4Q8_9GAMM</name>
<proteinExistence type="predicted"/>